<feature type="domain" description="Kinesin motor" evidence="6">
    <location>
        <begin position="25"/>
        <end position="429"/>
    </location>
</feature>
<evidence type="ECO:0000313" key="7">
    <source>
        <dbReference type="EMBL" id="PNF26854.1"/>
    </source>
</evidence>
<dbReference type="InterPro" id="IPR027640">
    <property type="entry name" value="Kinesin-like_fam"/>
</dbReference>
<accession>A0A2J7QE44</accession>
<dbReference type="EMBL" id="NEVH01015328">
    <property type="protein sequence ID" value="PNF26854.1"/>
    <property type="molecule type" value="Genomic_DNA"/>
</dbReference>
<keyword evidence="3 5" id="KW-0067">ATP-binding</keyword>
<keyword evidence="5" id="KW-0505">Motor protein</keyword>
<dbReference type="PRINTS" id="PR00380">
    <property type="entry name" value="KINESINHEAVY"/>
</dbReference>
<reference evidence="7 8" key="1">
    <citation type="submission" date="2017-12" db="EMBL/GenBank/DDBJ databases">
        <title>Hemimetabolous genomes reveal molecular basis of termite eusociality.</title>
        <authorList>
            <person name="Harrison M.C."/>
            <person name="Jongepier E."/>
            <person name="Robertson H.M."/>
            <person name="Arning N."/>
            <person name="Bitard-Feildel T."/>
            <person name="Chao H."/>
            <person name="Childers C.P."/>
            <person name="Dinh H."/>
            <person name="Doddapaneni H."/>
            <person name="Dugan S."/>
            <person name="Gowin J."/>
            <person name="Greiner C."/>
            <person name="Han Y."/>
            <person name="Hu H."/>
            <person name="Hughes D.S.T."/>
            <person name="Huylmans A.-K."/>
            <person name="Kemena C."/>
            <person name="Kremer L.P.M."/>
            <person name="Lee S.L."/>
            <person name="Lopez-Ezquerra A."/>
            <person name="Mallet L."/>
            <person name="Monroy-Kuhn J.M."/>
            <person name="Moser A."/>
            <person name="Murali S.C."/>
            <person name="Muzny D.M."/>
            <person name="Otani S."/>
            <person name="Piulachs M.-D."/>
            <person name="Poelchau M."/>
            <person name="Qu J."/>
            <person name="Schaub F."/>
            <person name="Wada-Katsumata A."/>
            <person name="Worley K.C."/>
            <person name="Xie Q."/>
            <person name="Ylla G."/>
            <person name="Poulsen M."/>
            <person name="Gibbs R.A."/>
            <person name="Schal C."/>
            <person name="Richards S."/>
            <person name="Belles X."/>
            <person name="Korb J."/>
            <person name="Bornberg-Bauer E."/>
        </authorList>
    </citation>
    <scope>NUCLEOTIDE SEQUENCE [LARGE SCALE GENOMIC DNA]</scope>
    <source>
        <tissue evidence="7">Whole body</tissue>
    </source>
</reference>
<name>A0A2J7QE44_9NEOP</name>
<dbReference type="GO" id="GO:0005871">
    <property type="term" value="C:kinesin complex"/>
    <property type="evidence" value="ECO:0007669"/>
    <property type="project" value="TreeGrafter"/>
</dbReference>
<keyword evidence="8" id="KW-1185">Reference proteome</keyword>
<dbReference type="GO" id="GO:0005634">
    <property type="term" value="C:nucleus"/>
    <property type="evidence" value="ECO:0007669"/>
    <property type="project" value="TreeGrafter"/>
</dbReference>
<gene>
    <name evidence="7" type="ORF">B7P43_G16277</name>
</gene>
<keyword evidence="4" id="KW-0206">Cytoskeleton</keyword>
<sequence length="684" mass="78775">MLAMYCKKSSKNVQAKCQQMRERGQIKFFCRIRSMENDSDISCIKVLSDKIVSLTPPSTSVGFQTGNYREIHCLFHRVFEEDASQETVFEWTTIPLINDVFRGKSCLLFAYGLSGGGKTYTMNGEPRKPGIISRALDVIFNNIMHFQAEKFVFKPDKMNGFEVQAEEDAWKERQCEAHRTQRLMKTDDAIECDQQAPCYIQLEGIDEDNIYAIFISYVEVYKNAVYDLLEDTRDYGKHKRLQGKLVREDRTHDMYVHDVVEVEVKSSKEAHEILYKGMCTKRKIFGSVTSGFSCSHSVFTIRIVQAVLDQFGGAPEQKGAYCVSKLCLVDLAGSKCTNYMKNTSQRLGESGNINNSLMTLKTCLEILHENQKLGMKKLIPYRDSKLTYLFKNFFEGESNIHALICVNPRAANFDETLHVMKFANILKEVQVLHQSSTVKSTGFPVGRRRANQMFQEALQKLEQDERVQSSDDICSISTAFPCLELKDPMDDKLIHNLIQFLEFRHEQYNLQRQNLVHKEKEFFEHLKAVMQKNFLAQHENTSLHDILDFETNKRIALEAKENEMESCAEQLRQELYNRSEAIKMVKQELMEKKMQLLWQVLENKQTAQKYHIKLTAEMGEVACSMEYLQSEQEARLKAVVVHEAQNGVEMLKKPLPLASFSRRKRSVTSPIISSEDENSTSAMA</sequence>
<feature type="binding site" evidence="5">
    <location>
        <begin position="112"/>
        <end position="119"/>
    </location>
    <ligand>
        <name>ATP</name>
        <dbReference type="ChEBI" id="CHEBI:30616"/>
    </ligand>
</feature>
<dbReference type="InterPro" id="IPR001752">
    <property type="entry name" value="Kinesin_motor_dom"/>
</dbReference>
<dbReference type="PANTHER" id="PTHR24115">
    <property type="entry name" value="KINESIN-RELATED"/>
    <property type="match status" value="1"/>
</dbReference>
<dbReference type="Pfam" id="PF00225">
    <property type="entry name" value="Kinesin"/>
    <property type="match status" value="1"/>
</dbReference>
<protein>
    <recommendedName>
        <fullName evidence="6">Kinesin motor domain-containing protein</fullName>
    </recommendedName>
</protein>
<evidence type="ECO:0000256" key="5">
    <source>
        <dbReference type="PROSITE-ProRule" id="PRU00283"/>
    </source>
</evidence>
<dbReference type="AlphaFoldDB" id="A0A2J7QE44"/>
<dbReference type="PROSITE" id="PS50067">
    <property type="entry name" value="KINESIN_MOTOR_2"/>
    <property type="match status" value="1"/>
</dbReference>
<dbReference type="Proteomes" id="UP000235965">
    <property type="component" value="Unassembled WGS sequence"/>
</dbReference>
<evidence type="ECO:0000256" key="3">
    <source>
        <dbReference type="ARBA" id="ARBA00022840"/>
    </source>
</evidence>
<comment type="similarity">
    <text evidence="5">Belongs to the TRAFAC class myosin-kinesin ATPase superfamily. Kinesin family.</text>
</comment>
<keyword evidence="4" id="KW-0963">Cytoplasm</keyword>
<dbReference type="GO" id="GO:0051256">
    <property type="term" value="P:mitotic spindle midzone assembly"/>
    <property type="evidence" value="ECO:0007669"/>
    <property type="project" value="TreeGrafter"/>
</dbReference>
<evidence type="ECO:0000259" key="6">
    <source>
        <dbReference type="PROSITE" id="PS50067"/>
    </source>
</evidence>
<comment type="caution">
    <text evidence="7">The sequence shown here is derived from an EMBL/GenBank/DDBJ whole genome shotgun (WGS) entry which is preliminary data.</text>
</comment>
<proteinExistence type="inferred from homology"/>
<evidence type="ECO:0000313" key="8">
    <source>
        <dbReference type="Proteomes" id="UP000235965"/>
    </source>
</evidence>
<evidence type="ECO:0000256" key="2">
    <source>
        <dbReference type="ARBA" id="ARBA00022741"/>
    </source>
</evidence>
<dbReference type="InterPro" id="IPR036961">
    <property type="entry name" value="Kinesin_motor_dom_sf"/>
</dbReference>
<dbReference type="SMART" id="SM00129">
    <property type="entry name" value="KISc"/>
    <property type="match status" value="1"/>
</dbReference>
<dbReference type="OrthoDB" id="2403182at2759"/>
<evidence type="ECO:0000256" key="1">
    <source>
        <dbReference type="ARBA" id="ARBA00004245"/>
    </source>
</evidence>
<keyword evidence="2 5" id="KW-0547">Nucleotide-binding</keyword>
<organism evidence="7 8">
    <name type="scientific">Cryptotermes secundus</name>
    <dbReference type="NCBI Taxonomy" id="105785"/>
    <lineage>
        <taxon>Eukaryota</taxon>
        <taxon>Metazoa</taxon>
        <taxon>Ecdysozoa</taxon>
        <taxon>Arthropoda</taxon>
        <taxon>Hexapoda</taxon>
        <taxon>Insecta</taxon>
        <taxon>Pterygota</taxon>
        <taxon>Neoptera</taxon>
        <taxon>Polyneoptera</taxon>
        <taxon>Dictyoptera</taxon>
        <taxon>Blattodea</taxon>
        <taxon>Blattoidea</taxon>
        <taxon>Termitoidae</taxon>
        <taxon>Kalotermitidae</taxon>
        <taxon>Cryptotermitinae</taxon>
        <taxon>Cryptotermes</taxon>
    </lineage>
</organism>
<dbReference type="GO" id="GO:0003777">
    <property type="term" value="F:microtubule motor activity"/>
    <property type="evidence" value="ECO:0007669"/>
    <property type="project" value="InterPro"/>
</dbReference>
<dbReference type="GO" id="GO:0016887">
    <property type="term" value="F:ATP hydrolysis activity"/>
    <property type="evidence" value="ECO:0007669"/>
    <property type="project" value="TreeGrafter"/>
</dbReference>
<dbReference type="GO" id="GO:0007018">
    <property type="term" value="P:microtubule-based movement"/>
    <property type="evidence" value="ECO:0007669"/>
    <property type="project" value="InterPro"/>
</dbReference>
<evidence type="ECO:0000256" key="4">
    <source>
        <dbReference type="ARBA" id="ARBA00023212"/>
    </source>
</evidence>
<dbReference type="Gene3D" id="3.40.850.10">
    <property type="entry name" value="Kinesin motor domain"/>
    <property type="match status" value="1"/>
</dbReference>
<comment type="subcellular location">
    <subcellularLocation>
        <location evidence="1">Cytoplasm</location>
        <location evidence="1">Cytoskeleton</location>
    </subcellularLocation>
</comment>
<dbReference type="InterPro" id="IPR027417">
    <property type="entry name" value="P-loop_NTPase"/>
</dbReference>
<dbReference type="PANTHER" id="PTHR24115:SF600">
    <property type="entry name" value="KINESIN-LIKE PROTEIN KIF23"/>
    <property type="match status" value="1"/>
</dbReference>
<dbReference type="GO" id="GO:0005874">
    <property type="term" value="C:microtubule"/>
    <property type="evidence" value="ECO:0007669"/>
    <property type="project" value="TreeGrafter"/>
</dbReference>
<dbReference type="GO" id="GO:0005524">
    <property type="term" value="F:ATP binding"/>
    <property type="evidence" value="ECO:0007669"/>
    <property type="project" value="UniProtKB-UniRule"/>
</dbReference>
<dbReference type="SUPFAM" id="SSF52540">
    <property type="entry name" value="P-loop containing nucleoside triphosphate hydrolases"/>
    <property type="match status" value="1"/>
</dbReference>
<dbReference type="GO" id="GO:0008017">
    <property type="term" value="F:microtubule binding"/>
    <property type="evidence" value="ECO:0007669"/>
    <property type="project" value="InterPro"/>
</dbReference>